<dbReference type="Proteomes" id="UP000001857">
    <property type="component" value="Chromosome II"/>
</dbReference>
<dbReference type="KEGG" id="vfm:VFMJ11_A0641"/>
<protein>
    <submittedName>
        <fullName evidence="1">Uncharacterized protein</fullName>
    </submittedName>
</protein>
<evidence type="ECO:0000313" key="1">
    <source>
        <dbReference type="EMBL" id="ACH64260.1"/>
    </source>
</evidence>
<dbReference type="HOGENOM" id="CLU_2541661_0_0_6"/>
<reference evidence="2" key="1">
    <citation type="submission" date="2008-08" db="EMBL/GenBank/DDBJ databases">
        <title>Complete sequence of Vibrio fischeri strain MJ11.</title>
        <authorList>
            <person name="Mandel M.J."/>
            <person name="Stabb E.V."/>
            <person name="Ruby E.G."/>
            <person name="Ferriera S."/>
            <person name="Johnson J."/>
            <person name="Kravitz S."/>
            <person name="Beeson K."/>
            <person name="Sutton G."/>
            <person name="Rogers Y.-H."/>
            <person name="Friedman R."/>
            <person name="Frazier M."/>
            <person name="Venter J.C."/>
        </authorList>
    </citation>
    <scope>NUCLEOTIDE SEQUENCE [LARGE SCALE GENOMIC DNA]</scope>
    <source>
        <strain evidence="2">MJ11</strain>
    </source>
</reference>
<dbReference type="AlphaFoldDB" id="B5EU22"/>
<evidence type="ECO:0000313" key="2">
    <source>
        <dbReference type="Proteomes" id="UP000001857"/>
    </source>
</evidence>
<reference evidence="1 2" key="2">
    <citation type="journal article" date="2009" name="Nature">
        <title>A single regulatory gene is sufficient to alter bacterial host range.</title>
        <authorList>
            <person name="Mandel M.J."/>
            <person name="Wollenberg M.S."/>
            <person name="Stabb E.V."/>
            <person name="Visick K.L."/>
            <person name="Ruby E.G."/>
        </authorList>
    </citation>
    <scope>NUCLEOTIDE SEQUENCE [LARGE SCALE GENOMIC DNA]</scope>
    <source>
        <strain evidence="1 2">MJ11</strain>
    </source>
</reference>
<name>B5EU22_ALIFM</name>
<organism evidence="1 2">
    <name type="scientific">Aliivibrio fischeri (strain MJ11)</name>
    <name type="common">Vibrio fischeri</name>
    <dbReference type="NCBI Taxonomy" id="388396"/>
    <lineage>
        <taxon>Bacteria</taxon>
        <taxon>Pseudomonadati</taxon>
        <taxon>Pseudomonadota</taxon>
        <taxon>Gammaproteobacteria</taxon>
        <taxon>Vibrionales</taxon>
        <taxon>Vibrionaceae</taxon>
        <taxon>Aliivibrio</taxon>
    </lineage>
</organism>
<sequence>MKPILDEVVNQKINSNEWLTDETARKDAIKILEAVISELGVEKCLAALDNQGFNGASYGYLLKPLHKEGMRRRELYLTSEDAI</sequence>
<accession>B5EU22</accession>
<dbReference type="EMBL" id="CP001133">
    <property type="protein sequence ID" value="ACH64260.1"/>
    <property type="molecule type" value="Genomic_DNA"/>
</dbReference>
<gene>
    <name evidence="1" type="ordered locus">VFMJ11_A0641</name>
</gene>
<proteinExistence type="predicted"/>